<feature type="region of interest" description="Disordered" evidence="7">
    <location>
        <begin position="55"/>
        <end position="84"/>
    </location>
</feature>
<evidence type="ECO:0000256" key="6">
    <source>
        <dbReference type="RuleBase" id="RU362028"/>
    </source>
</evidence>
<evidence type="ECO:0000256" key="1">
    <source>
        <dbReference type="ARBA" id="ARBA00010876"/>
    </source>
</evidence>
<dbReference type="InterPro" id="IPR020103">
    <property type="entry name" value="PsdUridine_synth_cat_dom_sf"/>
</dbReference>
<evidence type="ECO:0000256" key="2">
    <source>
        <dbReference type="ARBA" id="ARBA00023235"/>
    </source>
</evidence>
<dbReference type="InterPro" id="IPR006145">
    <property type="entry name" value="PsdUridine_synth_RsuA/RluA"/>
</dbReference>
<keyword evidence="2 6" id="KW-0413">Isomerase</keyword>
<dbReference type="InterPro" id="IPR036986">
    <property type="entry name" value="S4_RNA-bd_sf"/>
</dbReference>
<evidence type="ECO:0000259" key="8">
    <source>
        <dbReference type="Pfam" id="PF00849"/>
    </source>
</evidence>
<gene>
    <name evidence="9" type="ORF">HQ394_04855</name>
</gene>
<protein>
    <recommendedName>
        <fullName evidence="6">Pseudouridine synthase</fullName>
        <ecNumber evidence="6">5.4.99.-</ecNumber>
    </recommendedName>
</protein>
<feature type="domain" description="Pseudouridine synthase RsuA/RluA-like" evidence="8">
    <location>
        <begin position="103"/>
        <end position="252"/>
    </location>
</feature>
<evidence type="ECO:0000256" key="4">
    <source>
        <dbReference type="PIRSR" id="PIRSR606225-1"/>
    </source>
</evidence>
<feature type="region of interest" description="Disordered" evidence="7">
    <location>
        <begin position="322"/>
        <end position="364"/>
    </location>
</feature>
<dbReference type="SUPFAM" id="SSF55174">
    <property type="entry name" value="Alpha-L RNA-binding motif"/>
    <property type="match status" value="1"/>
</dbReference>
<comment type="catalytic activity">
    <reaction evidence="6">
        <text>a uridine in RNA = a pseudouridine in RNA</text>
        <dbReference type="Rhea" id="RHEA:48348"/>
        <dbReference type="Rhea" id="RHEA-COMP:12068"/>
        <dbReference type="Rhea" id="RHEA-COMP:12069"/>
        <dbReference type="ChEBI" id="CHEBI:65314"/>
        <dbReference type="ChEBI" id="CHEBI:65315"/>
    </reaction>
</comment>
<feature type="compositionally biased region" description="Basic and acidic residues" evidence="7">
    <location>
        <begin position="354"/>
        <end position="364"/>
    </location>
</feature>
<dbReference type="Pfam" id="PF00849">
    <property type="entry name" value="PseudoU_synth_2"/>
    <property type="match status" value="1"/>
</dbReference>
<dbReference type="InterPro" id="IPR006225">
    <property type="entry name" value="PsdUridine_synth_RluC/D"/>
</dbReference>
<dbReference type="CDD" id="cd02869">
    <property type="entry name" value="PseudoU_synth_RluA_like"/>
    <property type="match status" value="1"/>
</dbReference>
<reference evidence="9 10" key="1">
    <citation type="submission" date="2020-05" db="EMBL/GenBank/DDBJ databases">
        <title>Complete closed genome sequence of Defluviicoccus vanus.</title>
        <authorList>
            <person name="Bessarab I."/>
            <person name="Arumugam K."/>
            <person name="Maszenan A.M."/>
            <person name="Seviour R.J."/>
            <person name="Williams R.B."/>
        </authorList>
    </citation>
    <scope>NUCLEOTIDE SEQUENCE [LARGE SCALE GENOMIC DNA]</scope>
    <source>
        <strain evidence="9 10">Ben 114</strain>
    </source>
</reference>
<dbReference type="PANTHER" id="PTHR21600">
    <property type="entry name" value="MITOCHONDRIAL RNA PSEUDOURIDINE SYNTHASE"/>
    <property type="match status" value="1"/>
</dbReference>
<dbReference type="Proteomes" id="UP000516369">
    <property type="component" value="Chromosome"/>
</dbReference>
<name>A0A7H1N5Z8_9PROT</name>
<dbReference type="PROSITE" id="PS50889">
    <property type="entry name" value="S4"/>
    <property type="match status" value="1"/>
</dbReference>
<dbReference type="InterPro" id="IPR006224">
    <property type="entry name" value="PsdUridine_synth_RluA-like_CS"/>
</dbReference>
<dbReference type="GO" id="GO:0003723">
    <property type="term" value="F:RNA binding"/>
    <property type="evidence" value="ECO:0007669"/>
    <property type="project" value="UniProtKB-KW"/>
</dbReference>
<dbReference type="Gene3D" id="3.10.290.10">
    <property type="entry name" value="RNA-binding S4 domain"/>
    <property type="match status" value="1"/>
</dbReference>
<dbReference type="KEGG" id="dvn:HQ394_04855"/>
<dbReference type="PROSITE" id="PS01129">
    <property type="entry name" value="PSI_RLU"/>
    <property type="match status" value="1"/>
</dbReference>
<evidence type="ECO:0000256" key="5">
    <source>
        <dbReference type="PROSITE-ProRule" id="PRU00182"/>
    </source>
</evidence>
<dbReference type="AlphaFoldDB" id="A0A7H1N5Z8"/>
<dbReference type="InterPro" id="IPR050188">
    <property type="entry name" value="RluA_PseudoU_synthase"/>
</dbReference>
<evidence type="ECO:0000256" key="3">
    <source>
        <dbReference type="ARBA" id="ARBA00036882"/>
    </source>
</evidence>
<evidence type="ECO:0000313" key="9">
    <source>
        <dbReference type="EMBL" id="QNT71134.1"/>
    </source>
</evidence>
<evidence type="ECO:0000313" key="10">
    <source>
        <dbReference type="Proteomes" id="UP000516369"/>
    </source>
</evidence>
<comment type="catalytic activity">
    <reaction evidence="3">
        <text>uridine(1911/1915/1917) in 23S rRNA = pseudouridine(1911/1915/1917) in 23S rRNA</text>
        <dbReference type="Rhea" id="RHEA:42524"/>
        <dbReference type="Rhea" id="RHEA-COMP:10097"/>
        <dbReference type="Rhea" id="RHEA-COMP:10098"/>
        <dbReference type="ChEBI" id="CHEBI:65314"/>
        <dbReference type="ChEBI" id="CHEBI:65315"/>
        <dbReference type="EC" id="5.4.99.23"/>
    </reaction>
</comment>
<comment type="similarity">
    <text evidence="1 6">Belongs to the pseudouridine synthase RluA family.</text>
</comment>
<dbReference type="CDD" id="cd00165">
    <property type="entry name" value="S4"/>
    <property type="match status" value="1"/>
</dbReference>
<accession>A0A7H1N5Z8</accession>
<proteinExistence type="inferred from homology"/>
<feature type="active site" evidence="4">
    <location>
        <position position="145"/>
    </location>
</feature>
<dbReference type="EC" id="5.4.99.-" evidence="6"/>
<dbReference type="PANTHER" id="PTHR21600:SF44">
    <property type="entry name" value="RIBOSOMAL LARGE SUBUNIT PSEUDOURIDINE SYNTHASE D"/>
    <property type="match status" value="1"/>
</dbReference>
<sequence>MTGVEVVGVAADEDGLRLDRWFHRHYPEVTHGLLERWLRLGWVRIDGRRVKAGERLSAGQQVRVPPRGEDTAAAKRPVAQRPPVAEADAKALRGSILHMDDAVIVIDKPAGLAVQGGSMVRRHLDAMLEALSFGGQRPRLVHRLDKDTSGVLLLARTVSAAAQLTAAFRNKLVRKLYWAIVVGVPEVASGRISLPLVKRRTADGERMVVDEATGDVAVTTYRVVDRAGRRAAWLALEPVTGRTHQLRVHCAALDAPILGDRKYGGDGARLAGAELDTRLHLLARRIQFPHPDGGEVSVLAPLPPFMRETWSYLGFAAGHPLGDSDLPPTAASSSGRTPGKGQRPRPAGQRLLPRRADTERKRKG</sequence>
<dbReference type="GO" id="GO:0000455">
    <property type="term" value="P:enzyme-directed rRNA pseudouridine synthesis"/>
    <property type="evidence" value="ECO:0007669"/>
    <property type="project" value="TreeGrafter"/>
</dbReference>
<dbReference type="NCBIfam" id="TIGR00005">
    <property type="entry name" value="rluA_subfam"/>
    <property type="match status" value="1"/>
</dbReference>
<dbReference type="EMBL" id="CP053923">
    <property type="protein sequence ID" value="QNT71134.1"/>
    <property type="molecule type" value="Genomic_DNA"/>
</dbReference>
<keyword evidence="5" id="KW-0694">RNA-binding</keyword>
<dbReference type="GO" id="GO:0160140">
    <property type="term" value="F:23S rRNA pseudouridine(1911/1915/1917) synthase activity"/>
    <property type="evidence" value="ECO:0007669"/>
    <property type="project" value="UniProtKB-EC"/>
</dbReference>
<dbReference type="SUPFAM" id="SSF55120">
    <property type="entry name" value="Pseudouridine synthase"/>
    <property type="match status" value="1"/>
</dbReference>
<organism evidence="9 10">
    <name type="scientific">Defluviicoccus vanus</name>
    <dbReference type="NCBI Taxonomy" id="111831"/>
    <lineage>
        <taxon>Bacteria</taxon>
        <taxon>Pseudomonadati</taxon>
        <taxon>Pseudomonadota</taxon>
        <taxon>Alphaproteobacteria</taxon>
        <taxon>Rhodospirillales</taxon>
        <taxon>Rhodospirillaceae</taxon>
        <taxon>Defluviicoccus</taxon>
    </lineage>
</organism>
<evidence type="ECO:0000256" key="7">
    <source>
        <dbReference type="SAM" id="MobiDB-lite"/>
    </source>
</evidence>
<dbReference type="Gene3D" id="3.30.2350.10">
    <property type="entry name" value="Pseudouridine synthase"/>
    <property type="match status" value="1"/>
</dbReference>
<keyword evidence="10" id="KW-1185">Reference proteome</keyword>
<dbReference type="RefSeq" id="WP_317629032.1">
    <property type="nucleotide sequence ID" value="NZ_CP053923.1"/>
</dbReference>
<comment type="function">
    <text evidence="6">Responsible for synthesis of pseudouridine from uracil.</text>
</comment>